<evidence type="ECO:0000313" key="2">
    <source>
        <dbReference type="Proteomes" id="UP001642464"/>
    </source>
</evidence>
<evidence type="ECO:0000313" key="1">
    <source>
        <dbReference type="EMBL" id="CAK9093304.1"/>
    </source>
</evidence>
<dbReference type="Proteomes" id="UP001642464">
    <property type="component" value="Unassembled WGS sequence"/>
</dbReference>
<dbReference type="EMBL" id="CAXAMM010040451">
    <property type="protein sequence ID" value="CAK9093304.1"/>
    <property type="molecule type" value="Genomic_DNA"/>
</dbReference>
<dbReference type="GO" id="GO:0016779">
    <property type="term" value="F:nucleotidyltransferase activity"/>
    <property type="evidence" value="ECO:0007669"/>
    <property type="project" value="UniProtKB-KW"/>
</dbReference>
<keyword evidence="1" id="KW-0808">Transferase</keyword>
<comment type="caution">
    <text evidence="1">The sequence shown here is derived from an EMBL/GenBank/DDBJ whole genome shotgun (WGS) entry which is preliminary data.</text>
</comment>
<proteinExistence type="predicted"/>
<gene>
    <name evidence="1" type="ORF">SCF082_LOCUS43894</name>
</gene>
<keyword evidence="2" id="KW-1185">Reference proteome</keyword>
<sequence>MRCLATVHALQRERGHTALALALKGTPQGKEFSKIYRAGVIDRFPSGESAAKAMHDARAALDLLLKGWRDPVAERALRLSGLDAGAAGAVAEELRRTPLWLSSSVQVCAMSLFLSEKRMKR</sequence>
<name>A0ABP0QZB1_9DINO</name>
<keyword evidence="1" id="KW-0548">Nucleotidyltransferase</keyword>
<accession>A0ABP0QZB1</accession>
<protein>
    <submittedName>
        <fullName evidence="1">Nicotinamide-nucleotide adenylyltransferase</fullName>
    </submittedName>
</protein>
<reference evidence="1 2" key="1">
    <citation type="submission" date="2024-02" db="EMBL/GenBank/DDBJ databases">
        <authorList>
            <person name="Chen Y."/>
            <person name="Shah S."/>
            <person name="Dougan E. K."/>
            <person name="Thang M."/>
            <person name="Chan C."/>
        </authorList>
    </citation>
    <scope>NUCLEOTIDE SEQUENCE [LARGE SCALE GENOMIC DNA]</scope>
</reference>
<organism evidence="1 2">
    <name type="scientific">Durusdinium trenchii</name>
    <dbReference type="NCBI Taxonomy" id="1381693"/>
    <lineage>
        <taxon>Eukaryota</taxon>
        <taxon>Sar</taxon>
        <taxon>Alveolata</taxon>
        <taxon>Dinophyceae</taxon>
        <taxon>Suessiales</taxon>
        <taxon>Symbiodiniaceae</taxon>
        <taxon>Durusdinium</taxon>
    </lineage>
</organism>